<accession>A0ABP9L7U5</accession>
<keyword evidence="5" id="KW-1003">Cell membrane</keyword>
<dbReference type="NCBIfam" id="NF004741">
    <property type="entry name" value="PRK06076.1-2"/>
    <property type="match status" value="1"/>
</dbReference>
<feature type="transmembrane region" description="Helical" evidence="5">
    <location>
        <begin position="77"/>
        <end position="96"/>
    </location>
</feature>
<keyword evidence="5" id="KW-1278">Translocase</keyword>
<dbReference type="Pfam" id="PF00146">
    <property type="entry name" value="NADHdh"/>
    <property type="match status" value="1"/>
</dbReference>
<keyword evidence="5" id="KW-0874">Quinone</keyword>
<comment type="subcellular location">
    <subcellularLocation>
        <location evidence="5 6">Cell membrane</location>
        <topology evidence="5 6">Multi-pass membrane protein</topology>
    </subcellularLocation>
    <subcellularLocation>
        <location evidence="1">Membrane</location>
        <topology evidence="1">Multi-pass membrane protein</topology>
    </subcellularLocation>
</comment>
<dbReference type="RefSeq" id="WP_259549943.1">
    <property type="nucleotide sequence ID" value="NZ_BAABHW010000002.1"/>
</dbReference>
<feature type="transmembrane region" description="Helical" evidence="5">
    <location>
        <begin position="108"/>
        <end position="129"/>
    </location>
</feature>
<keyword evidence="5 6" id="KW-0520">NAD</keyword>
<gene>
    <name evidence="7" type="primary">nuoH_1</name>
    <name evidence="5" type="synonym">nuoH</name>
    <name evidence="7" type="ORF">GCM10023209_13710</name>
</gene>
<keyword evidence="8" id="KW-1185">Reference proteome</keyword>
<organism evidence="7 8">
    <name type="scientific">[Roseibacterium] beibuensis</name>
    <dbReference type="NCBI Taxonomy" id="1193142"/>
    <lineage>
        <taxon>Bacteria</taxon>
        <taxon>Pseudomonadati</taxon>
        <taxon>Pseudomonadota</taxon>
        <taxon>Alphaproteobacteria</taxon>
        <taxon>Rhodobacterales</taxon>
        <taxon>Roseobacteraceae</taxon>
        <taxon>Roseicyclus</taxon>
    </lineage>
</organism>
<evidence type="ECO:0000256" key="1">
    <source>
        <dbReference type="ARBA" id="ARBA00004141"/>
    </source>
</evidence>
<comment type="caution">
    <text evidence="7">The sequence shown here is derived from an EMBL/GenBank/DDBJ whole genome shotgun (WGS) entry which is preliminary data.</text>
</comment>
<comment type="function">
    <text evidence="5">NDH-1 shuttles electrons from NADH, via FMN and iron-sulfur (Fe-S) centers, to quinones in the respiratory chain. The immediate electron acceptor for the enzyme in this species is believed to be ubiquinone. Couples the redox reaction to proton translocation (for every two electrons transferred, four hydrogen ions are translocated across the cytoplasmic membrane), and thus conserves the redox energy in a proton gradient. This subunit may bind ubiquinone.</text>
</comment>
<feature type="transmembrane region" description="Helical" evidence="5">
    <location>
        <begin position="150"/>
        <end position="172"/>
    </location>
</feature>
<dbReference type="PANTHER" id="PTHR11432">
    <property type="entry name" value="NADH DEHYDROGENASE SUBUNIT 1"/>
    <property type="match status" value="1"/>
</dbReference>
<evidence type="ECO:0000256" key="3">
    <source>
        <dbReference type="ARBA" id="ARBA00022989"/>
    </source>
</evidence>
<dbReference type="Proteomes" id="UP001499910">
    <property type="component" value="Unassembled WGS sequence"/>
</dbReference>
<sequence length="322" mass="34177">MNAGLTILMSLALIMALLVAAGVFTWVERRGLGFLQERLGPNRVGPFGFLQWVADTVKLLTKEDEVPPGGDAVTFRLAPALAAIPVLAGFAVVSFGPDLTLSALDMGVIFVLAMLALTVYAMVLGAWASHNRYALLGGLRAAAQMLSYEAFFGLSLMGVVMISGSLNLGQIVEAQSGLWFIVTQPLGFALFMLAGIAAAHRLPFDLQESEQDLVAGFMTEYSGMSFALFFLGEYLAIILVSALAVTLFFGGWLGPILPGPVWFGLKVGALALAFIWIRAILPRPRYDQLVAFAWKWALPLALLNLLLTGAIVVLAGAGGGAA</sequence>
<keyword evidence="2 5" id="KW-0812">Transmembrane</keyword>
<feature type="transmembrane region" description="Helical" evidence="5">
    <location>
        <begin position="261"/>
        <end position="281"/>
    </location>
</feature>
<keyword evidence="4 5" id="KW-0472">Membrane</keyword>
<feature type="transmembrane region" description="Helical" evidence="5">
    <location>
        <begin position="6"/>
        <end position="27"/>
    </location>
</feature>
<dbReference type="PANTHER" id="PTHR11432:SF3">
    <property type="entry name" value="NADH-UBIQUINONE OXIDOREDUCTASE CHAIN 1"/>
    <property type="match status" value="1"/>
</dbReference>
<evidence type="ECO:0000256" key="2">
    <source>
        <dbReference type="ARBA" id="ARBA00022692"/>
    </source>
</evidence>
<evidence type="ECO:0000256" key="6">
    <source>
        <dbReference type="RuleBase" id="RU000471"/>
    </source>
</evidence>
<reference evidence="8" key="1">
    <citation type="journal article" date="2019" name="Int. J. Syst. Evol. Microbiol.">
        <title>The Global Catalogue of Microorganisms (GCM) 10K type strain sequencing project: providing services to taxonomists for standard genome sequencing and annotation.</title>
        <authorList>
            <consortium name="The Broad Institute Genomics Platform"/>
            <consortium name="The Broad Institute Genome Sequencing Center for Infectious Disease"/>
            <person name="Wu L."/>
            <person name="Ma J."/>
        </authorList>
    </citation>
    <scope>NUCLEOTIDE SEQUENCE [LARGE SCALE GENOMIC DNA]</scope>
    <source>
        <strain evidence="8">JCM 18015</strain>
    </source>
</reference>
<feature type="transmembrane region" description="Helical" evidence="5">
    <location>
        <begin position="226"/>
        <end position="249"/>
    </location>
</feature>
<evidence type="ECO:0000256" key="4">
    <source>
        <dbReference type="ARBA" id="ARBA00023136"/>
    </source>
</evidence>
<evidence type="ECO:0000313" key="7">
    <source>
        <dbReference type="EMBL" id="GAA5070733.1"/>
    </source>
</evidence>
<dbReference type="EMBL" id="BAABHW010000002">
    <property type="protein sequence ID" value="GAA5070733.1"/>
    <property type="molecule type" value="Genomic_DNA"/>
</dbReference>
<feature type="transmembrane region" description="Helical" evidence="5">
    <location>
        <begin position="178"/>
        <end position="199"/>
    </location>
</feature>
<comment type="similarity">
    <text evidence="5 6">Belongs to the complex I subunit 1 family.</text>
</comment>
<comment type="subunit">
    <text evidence="5">NDH-1 is composed of 14 different subunits. Subunits NuoA, H, J, K, L, M, N constitute the membrane sector of the complex.</text>
</comment>
<keyword evidence="5" id="KW-0830">Ubiquinone</keyword>
<protein>
    <recommendedName>
        <fullName evidence="5">NADH-quinone oxidoreductase subunit H</fullName>
        <ecNumber evidence="5">7.1.1.-</ecNumber>
    </recommendedName>
    <alternativeName>
        <fullName evidence="5">NADH dehydrogenase I subunit H</fullName>
    </alternativeName>
    <alternativeName>
        <fullName evidence="5">NDH-1 subunit H</fullName>
    </alternativeName>
</protein>
<comment type="catalytic activity">
    <reaction evidence="5">
        <text>a quinone + NADH + 5 H(+)(in) = a quinol + NAD(+) + 4 H(+)(out)</text>
        <dbReference type="Rhea" id="RHEA:57888"/>
        <dbReference type="ChEBI" id="CHEBI:15378"/>
        <dbReference type="ChEBI" id="CHEBI:24646"/>
        <dbReference type="ChEBI" id="CHEBI:57540"/>
        <dbReference type="ChEBI" id="CHEBI:57945"/>
        <dbReference type="ChEBI" id="CHEBI:132124"/>
    </reaction>
</comment>
<dbReference type="InterPro" id="IPR001694">
    <property type="entry name" value="NADH_UbQ_OxRdtase_su1/FPO"/>
</dbReference>
<feature type="transmembrane region" description="Helical" evidence="5">
    <location>
        <begin position="293"/>
        <end position="317"/>
    </location>
</feature>
<dbReference type="HAMAP" id="MF_01350">
    <property type="entry name" value="NDH1_NuoH"/>
    <property type="match status" value="1"/>
</dbReference>
<evidence type="ECO:0000256" key="5">
    <source>
        <dbReference type="HAMAP-Rule" id="MF_01350"/>
    </source>
</evidence>
<dbReference type="EC" id="7.1.1.-" evidence="5"/>
<evidence type="ECO:0000313" key="8">
    <source>
        <dbReference type="Proteomes" id="UP001499910"/>
    </source>
</evidence>
<name>A0ABP9L7U5_9RHOB</name>
<proteinExistence type="inferred from homology"/>
<keyword evidence="3 5" id="KW-1133">Transmembrane helix</keyword>